<dbReference type="EMBL" id="CP000085">
    <property type="protein sequence ID" value="ABC34559.1"/>
    <property type="molecule type" value="Genomic_DNA"/>
</dbReference>
<dbReference type="GO" id="GO:0005524">
    <property type="term" value="F:ATP binding"/>
    <property type="evidence" value="ECO:0007669"/>
    <property type="project" value="UniProtKB-KW"/>
</dbReference>
<proteinExistence type="predicted"/>
<dbReference type="InterPro" id="IPR004399">
    <property type="entry name" value="HMP/HMP-P_kinase_dom"/>
</dbReference>
<dbReference type="PANTHER" id="PTHR20858">
    <property type="entry name" value="PHOSPHOMETHYLPYRIMIDINE KINASE"/>
    <property type="match status" value="1"/>
</dbReference>
<dbReference type="Proteomes" id="UP000001930">
    <property type="component" value="Chromosome II"/>
</dbReference>
<evidence type="ECO:0000256" key="6">
    <source>
        <dbReference type="ARBA" id="ARBA00022840"/>
    </source>
</evidence>
<keyword evidence="5 9" id="KW-0418">Kinase</keyword>
<keyword evidence="10" id="KW-1185">Reference proteome</keyword>
<feature type="domain" description="Pyridoxamine kinase/Phosphomethylpyrimidine kinase" evidence="8">
    <location>
        <begin position="69"/>
        <end position="316"/>
    </location>
</feature>
<dbReference type="Pfam" id="PF08543">
    <property type="entry name" value="Phos_pyr_kin"/>
    <property type="match status" value="1"/>
</dbReference>
<dbReference type="AlphaFoldDB" id="Q2T5P8"/>
<keyword evidence="3 9" id="KW-0808">Transferase</keyword>
<dbReference type="SUPFAM" id="SSF53613">
    <property type="entry name" value="Ribokinase-like"/>
    <property type="match status" value="1"/>
</dbReference>
<evidence type="ECO:0000256" key="3">
    <source>
        <dbReference type="ARBA" id="ARBA00022679"/>
    </source>
</evidence>
<name>Q2T5P8_BURTA</name>
<dbReference type="GO" id="GO:0008902">
    <property type="term" value="F:hydroxymethylpyrimidine kinase activity"/>
    <property type="evidence" value="ECO:0007669"/>
    <property type="project" value="UniProtKB-EC"/>
</dbReference>
<evidence type="ECO:0000256" key="1">
    <source>
        <dbReference type="ARBA" id="ARBA00004948"/>
    </source>
</evidence>
<keyword evidence="4" id="KW-0547">Nucleotide-binding</keyword>
<evidence type="ECO:0000313" key="10">
    <source>
        <dbReference type="Proteomes" id="UP000001930"/>
    </source>
</evidence>
<feature type="region of interest" description="Disordered" evidence="7">
    <location>
        <begin position="1"/>
        <end position="40"/>
    </location>
</feature>
<dbReference type="GO" id="GO:0009228">
    <property type="term" value="P:thiamine biosynthetic process"/>
    <property type="evidence" value="ECO:0007669"/>
    <property type="project" value="InterPro"/>
</dbReference>
<evidence type="ECO:0000256" key="4">
    <source>
        <dbReference type="ARBA" id="ARBA00022741"/>
    </source>
</evidence>
<dbReference type="InterPro" id="IPR013749">
    <property type="entry name" value="PM/HMP-P_kinase-1"/>
</dbReference>
<evidence type="ECO:0000259" key="8">
    <source>
        <dbReference type="Pfam" id="PF08543"/>
    </source>
</evidence>
<dbReference type="EC" id="2.7.1.49" evidence="2"/>
<dbReference type="UniPathway" id="UPA00060">
    <property type="reaction ID" value="UER00138"/>
</dbReference>
<comment type="pathway">
    <text evidence="1">Cofactor biosynthesis; thiamine diphosphate biosynthesis.</text>
</comment>
<reference evidence="9 10" key="1">
    <citation type="journal article" date="2005" name="BMC Genomics">
        <title>Bacterial genome adaptation to niches: divergence of the potential virulence genes in three Burkholderia species of different survival strategies.</title>
        <authorList>
            <person name="Kim H.S."/>
            <person name="Schell M.A."/>
            <person name="Yu Y."/>
            <person name="Ulrich R.L."/>
            <person name="Sarria S.H."/>
            <person name="Nierman W.C."/>
            <person name="DeShazer D."/>
        </authorList>
    </citation>
    <scope>NUCLEOTIDE SEQUENCE [LARGE SCALE GENOMIC DNA]</scope>
    <source>
        <strain evidence="10">ATCC 700388 / DSM 13276 / CCUG 48851 / CIP 106301 / E264</strain>
    </source>
</reference>
<dbReference type="NCBIfam" id="TIGR00097">
    <property type="entry name" value="HMP-P_kinase"/>
    <property type="match status" value="1"/>
</dbReference>
<evidence type="ECO:0000256" key="7">
    <source>
        <dbReference type="SAM" id="MobiDB-lite"/>
    </source>
</evidence>
<dbReference type="PANTHER" id="PTHR20858:SF17">
    <property type="entry name" value="HYDROXYMETHYLPYRIMIDINE_PHOSPHOMETHYLPYRIMIDINE KINASE THI20-RELATED"/>
    <property type="match status" value="1"/>
</dbReference>
<keyword evidence="6" id="KW-0067">ATP-binding</keyword>
<organism evidence="9 10">
    <name type="scientific">Burkholderia thailandensis (strain ATCC 700388 / DSM 13276 / CCUG 48851 / CIP 106301 / E264)</name>
    <dbReference type="NCBI Taxonomy" id="271848"/>
    <lineage>
        <taxon>Bacteria</taxon>
        <taxon>Pseudomonadati</taxon>
        <taxon>Pseudomonadota</taxon>
        <taxon>Betaproteobacteria</taxon>
        <taxon>Burkholderiales</taxon>
        <taxon>Burkholderiaceae</taxon>
        <taxon>Burkholderia</taxon>
        <taxon>pseudomallei group</taxon>
    </lineage>
</organism>
<dbReference type="Gene3D" id="3.40.1190.20">
    <property type="match status" value="1"/>
</dbReference>
<protein>
    <recommendedName>
        <fullName evidence="2">hydroxymethylpyrimidine kinase</fullName>
        <ecNumber evidence="2">2.7.1.49</ecNumber>
    </recommendedName>
</protein>
<dbReference type="HOGENOM" id="CLU_020520_0_1_4"/>
<accession>Q2T5P8</accession>
<feature type="compositionally biased region" description="Low complexity" evidence="7">
    <location>
        <begin position="10"/>
        <end position="23"/>
    </location>
</feature>
<dbReference type="InterPro" id="IPR029056">
    <property type="entry name" value="Ribokinase-like"/>
</dbReference>
<evidence type="ECO:0000256" key="5">
    <source>
        <dbReference type="ARBA" id="ARBA00022777"/>
    </source>
</evidence>
<dbReference type="GO" id="GO:0005829">
    <property type="term" value="C:cytosol"/>
    <property type="evidence" value="ECO:0007669"/>
    <property type="project" value="TreeGrafter"/>
</dbReference>
<dbReference type="KEGG" id="bte:BTH_II1305"/>
<dbReference type="GO" id="GO:0009229">
    <property type="term" value="P:thiamine diphosphate biosynthetic process"/>
    <property type="evidence" value="ECO:0007669"/>
    <property type="project" value="UniProtKB-UniPathway"/>
</dbReference>
<dbReference type="GO" id="GO:0008972">
    <property type="term" value="F:phosphomethylpyrimidine kinase activity"/>
    <property type="evidence" value="ECO:0007669"/>
    <property type="project" value="InterPro"/>
</dbReference>
<dbReference type="FunFam" id="3.40.1190.20:FF:000003">
    <property type="entry name" value="Phosphomethylpyrimidine kinase ThiD"/>
    <property type="match status" value="1"/>
</dbReference>
<dbReference type="CDD" id="cd01169">
    <property type="entry name" value="HMPP_kinase"/>
    <property type="match status" value="1"/>
</dbReference>
<sequence>MAGRRRERPAAGTRAAKTTRTRASPGGPPDGRRDALRGVARPAIDDKTTKLNETRGNMIANVLTIAGTDPTGGAGIQADLKAFSAMRAYGMAAITAVVAQNTAGVRSFRALDPAFVADQIDAVFDDVAVHAVKIGMIATAPIAEAVAAALVRHRPAPVVLDPVMVAKSGDRLLDPDAVDAIRDKLVPIATLITPNLPEAGVLLGRGEPRTLAEMHAAAAELHTLGSRWVLLKGGHLPGERSVDVLRGPAAATVELSAPRVATKNDHGTGCTLSAAIAALLPRHSVEDSVCRAKAYLSDALAASGQLDVGHGHGPVHHFHALWN</sequence>
<evidence type="ECO:0000313" key="9">
    <source>
        <dbReference type="EMBL" id="ABC34559.1"/>
    </source>
</evidence>
<gene>
    <name evidence="9" type="ordered locus">BTH_II1305</name>
</gene>
<evidence type="ECO:0000256" key="2">
    <source>
        <dbReference type="ARBA" id="ARBA00012135"/>
    </source>
</evidence>